<name>A0A1I6A8D7_9PSEU</name>
<dbReference type="Gene3D" id="2.60.40.420">
    <property type="entry name" value="Cupredoxins - blue copper proteins"/>
    <property type="match status" value="4"/>
</dbReference>
<dbReference type="InterPro" id="IPR002355">
    <property type="entry name" value="Cu_oxidase_Cu_BS"/>
</dbReference>
<organism evidence="7 8">
    <name type="scientific">Amycolatopsis arida</name>
    <dbReference type="NCBI Taxonomy" id="587909"/>
    <lineage>
        <taxon>Bacteria</taxon>
        <taxon>Bacillati</taxon>
        <taxon>Actinomycetota</taxon>
        <taxon>Actinomycetes</taxon>
        <taxon>Pseudonocardiales</taxon>
        <taxon>Pseudonocardiaceae</taxon>
        <taxon>Amycolatopsis</taxon>
    </lineage>
</organism>
<accession>A0A1I6A8D7</accession>
<dbReference type="AlphaFoldDB" id="A0A1I6A8D7"/>
<gene>
    <name evidence="7" type="ORF">SAMN05421810_111177</name>
</gene>
<dbReference type="Pfam" id="PF07732">
    <property type="entry name" value="Cu-oxidase_3"/>
    <property type="match status" value="1"/>
</dbReference>
<dbReference type="STRING" id="587909.SAMN05421810_111177"/>
<dbReference type="InterPro" id="IPR011706">
    <property type="entry name" value="Cu-oxidase_C"/>
</dbReference>
<dbReference type="EMBL" id="FOWW01000011">
    <property type="protein sequence ID" value="SFQ64996.1"/>
    <property type="molecule type" value="Genomic_DNA"/>
</dbReference>
<evidence type="ECO:0000313" key="7">
    <source>
        <dbReference type="EMBL" id="SFQ64996.1"/>
    </source>
</evidence>
<dbReference type="InterPro" id="IPR011707">
    <property type="entry name" value="Cu-oxidase-like_N"/>
</dbReference>
<keyword evidence="8" id="KW-1185">Reference proteome</keyword>
<keyword evidence="3" id="KW-0560">Oxidoreductase</keyword>
<feature type="region of interest" description="Disordered" evidence="4">
    <location>
        <begin position="32"/>
        <end position="72"/>
    </location>
</feature>
<proteinExistence type="inferred from homology"/>
<dbReference type="PROSITE" id="PS51257">
    <property type="entry name" value="PROKAR_LIPOPROTEIN"/>
    <property type="match status" value="1"/>
</dbReference>
<dbReference type="SUPFAM" id="SSF49503">
    <property type="entry name" value="Cupredoxins"/>
    <property type="match status" value="3"/>
</dbReference>
<dbReference type="PANTHER" id="PTHR48267">
    <property type="entry name" value="CUPREDOXIN SUPERFAMILY PROTEIN"/>
    <property type="match status" value="1"/>
</dbReference>
<evidence type="ECO:0000256" key="1">
    <source>
        <dbReference type="ARBA" id="ARBA00010609"/>
    </source>
</evidence>
<dbReference type="GO" id="GO:0005507">
    <property type="term" value="F:copper ion binding"/>
    <property type="evidence" value="ECO:0007669"/>
    <property type="project" value="InterPro"/>
</dbReference>
<evidence type="ECO:0000256" key="2">
    <source>
        <dbReference type="ARBA" id="ARBA00022723"/>
    </source>
</evidence>
<reference evidence="8" key="1">
    <citation type="submission" date="2016-10" db="EMBL/GenBank/DDBJ databases">
        <authorList>
            <person name="Varghese N."/>
            <person name="Submissions S."/>
        </authorList>
    </citation>
    <scope>NUCLEOTIDE SEQUENCE [LARGE SCALE GENOMIC DNA]</scope>
    <source>
        <strain evidence="8">CGMCC 4.5579</strain>
    </source>
</reference>
<feature type="compositionally biased region" description="Basic and acidic residues" evidence="4">
    <location>
        <begin position="48"/>
        <end position="59"/>
    </location>
</feature>
<dbReference type="InterPro" id="IPR045087">
    <property type="entry name" value="Cu-oxidase_fam"/>
</dbReference>
<protein>
    <submittedName>
        <fullName evidence="7">Spore coat protein A</fullName>
    </submittedName>
</protein>
<feature type="domain" description="Plastocyanin-like" evidence="5">
    <location>
        <begin position="432"/>
        <end position="537"/>
    </location>
</feature>
<dbReference type="Pfam" id="PF07731">
    <property type="entry name" value="Cu-oxidase_2"/>
    <property type="match status" value="1"/>
</dbReference>
<evidence type="ECO:0000313" key="8">
    <source>
        <dbReference type="Proteomes" id="UP000198727"/>
    </source>
</evidence>
<keyword evidence="2" id="KW-0479">Metal-binding</keyword>
<keyword evidence="7" id="KW-0946">Virion</keyword>
<keyword evidence="7" id="KW-0167">Capsid protein</keyword>
<evidence type="ECO:0000259" key="6">
    <source>
        <dbReference type="Pfam" id="PF07732"/>
    </source>
</evidence>
<dbReference type="Proteomes" id="UP000198727">
    <property type="component" value="Unassembled WGS sequence"/>
</dbReference>
<evidence type="ECO:0000256" key="3">
    <source>
        <dbReference type="ARBA" id="ARBA00023002"/>
    </source>
</evidence>
<evidence type="ECO:0000259" key="5">
    <source>
        <dbReference type="Pfam" id="PF07731"/>
    </source>
</evidence>
<comment type="similarity">
    <text evidence="1">Belongs to the multicopper oxidase family.</text>
</comment>
<dbReference type="PANTHER" id="PTHR48267:SF1">
    <property type="entry name" value="BILIRUBIN OXIDASE"/>
    <property type="match status" value="1"/>
</dbReference>
<feature type="domain" description="Plastocyanin-like" evidence="6">
    <location>
        <begin position="105"/>
        <end position="224"/>
    </location>
</feature>
<dbReference type="InterPro" id="IPR008972">
    <property type="entry name" value="Cupredoxin"/>
</dbReference>
<dbReference type="PROSITE" id="PS00080">
    <property type="entry name" value="MULTICOPPER_OXIDASE2"/>
    <property type="match status" value="1"/>
</dbReference>
<feature type="compositionally biased region" description="Gly residues" evidence="4">
    <location>
        <begin position="32"/>
        <end position="42"/>
    </location>
</feature>
<evidence type="ECO:0000256" key="4">
    <source>
        <dbReference type="SAM" id="MobiDB-lite"/>
    </source>
</evidence>
<sequence length="540" mass="59822">MGISRSSTPYSRRRFLVTVGGAGLALAACDGGSGDGGSGDGESGSDANGHEGHFNEDLTGRVLPSTAPLPQPFTNPLAVPEVLSPYSTEGDTDFYEVTASVASARILPGLRTQIWGYNGTFPGPTIRSTRGRKVRVRYRNELPVPIVTHLHGGRTPPEFDGYPTDMILPAGGWSSPHEHPGARYDQVFEYHYPLDQRAATLWYHDHRMDFTGPAVWRGLAGMHLHSDEEEAALPLPSGDREIPLMIADRSFAEDGSLQYPSRDPQLRGERGVTEEFTEGVLGDVTLVNGTPWPYLEVAPVKYRFRLLNACNARRYLLSLDPAPDDGPFIQIGSEGGLLGKPVRQEKIAISPAERFDVVIDFSGFAPGTTVRMRNDAGEGAMADVMEFRVTGQAQDSPKIPERLSDFEQLDPNAAVRKRKFSFQGDRNDEGRMVWLVENHPFEVDYIHADPKIGDIEMWQFSGDVHHPIHIHEVMFQVIGLPEPEDLRPTDIGWKDTVDLAPGDVARVLVRFDGYPGKYVFHCHNLEHEDVAMMANYMLRP</sequence>
<dbReference type="GO" id="GO:0016491">
    <property type="term" value="F:oxidoreductase activity"/>
    <property type="evidence" value="ECO:0007669"/>
    <property type="project" value="UniProtKB-KW"/>
</dbReference>